<accession>A0A1I3ZT50</accession>
<keyword evidence="3" id="KW-1185">Reference proteome</keyword>
<protein>
    <submittedName>
        <fullName evidence="2">Pimeloyl-ACP methyl ester carboxylesterase</fullName>
    </submittedName>
</protein>
<dbReference type="InterPro" id="IPR029058">
    <property type="entry name" value="AB_hydrolase_fold"/>
</dbReference>
<comment type="caution">
    <text evidence="2">The sequence shown here is derived from an EMBL/GenBank/DDBJ whole genome shotgun (WGS) entry which is preliminary data.</text>
</comment>
<dbReference type="Gene3D" id="3.40.50.1820">
    <property type="entry name" value="alpha/beta hydrolase"/>
    <property type="match status" value="1"/>
</dbReference>
<evidence type="ECO:0000313" key="2">
    <source>
        <dbReference type="EMBL" id="SFK46739.1"/>
    </source>
</evidence>
<name>A0A1I3ZT50_9HYPH</name>
<gene>
    <name evidence="2" type="ORF">SAMN04488518_105237</name>
</gene>
<evidence type="ECO:0000259" key="1">
    <source>
        <dbReference type="Pfam" id="PF12697"/>
    </source>
</evidence>
<dbReference type="RefSeq" id="WP_093519541.1">
    <property type="nucleotide sequence ID" value="NZ_FOSK01000005.1"/>
</dbReference>
<dbReference type="Proteomes" id="UP000199598">
    <property type="component" value="Unassembled WGS sequence"/>
</dbReference>
<feature type="domain" description="AB hydrolase-1" evidence="1">
    <location>
        <begin position="30"/>
        <end position="279"/>
    </location>
</feature>
<proteinExistence type="predicted"/>
<dbReference type="InterPro" id="IPR050266">
    <property type="entry name" value="AB_hydrolase_sf"/>
</dbReference>
<organism evidence="2 3">
    <name type="scientific">Pseudovibrio ascidiaceicola</name>
    <dbReference type="NCBI Taxonomy" id="285279"/>
    <lineage>
        <taxon>Bacteria</taxon>
        <taxon>Pseudomonadati</taxon>
        <taxon>Pseudomonadota</taxon>
        <taxon>Alphaproteobacteria</taxon>
        <taxon>Hyphomicrobiales</taxon>
        <taxon>Stappiaceae</taxon>
        <taxon>Pseudovibrio</taxon>
    </lineage>
</organism>
<dbReference type="PANTHER" id="PTHR43798">
    <property type="entry name" value="MONOACYLGLYCEROL LIPASE"/>
    <property type="match status" value="1"/>
</dbReference>
<sequence>MRSDTPIQKFVDAGDHKICLHEWAGEGPTFLLLHATGFHGRVWDYIIKHFPGRHVLAWDMRSHGQSDNAALPKLWTDLGEDLFAVIEQLGLKQVYGVGHSCGGHLSILAAAKFPELYKNILLLDPVVFPKPLLPFFKQIADQDHPVARRRNQWADVSEMYERFKTRKPYNSWLPEILQDYCDHGLVASEQGEGYQLACPPDAEAEVYRTCYGDHIYPLLDAVTVPTTIVRARRRQPDEPLHDFSPSPTWELLAENMPNAKDIYVPDHTHFLPMENPAAILNMMVQMERGEDIQWQGDGAILNDM</sequence>
<evidence type="ECO:0000313" key="3">
    <source>
        <dbReference type="Proteomes" id="UP000199598"/>
    </source>
</evidence>
<reference evidence="2 3" key="1">
    <citation type="submission" date="2016-10" db="EMBL/GenBank/DDBJ databases">
        <authorList>
            <person name="Varghese N."/>
            <person name="Submissions S."/>
        </authorList>
    </citation>
    <scope>NUCLEOTIDE SEQUENCE [LARGE SCALE GENOMIC DNA]</scope>
    <source>
        <strain evidence="2 3">DSM 16392</strain>
    </source>
</reference>
<dbReference type="InterPro" id="IPR000073">
    <property type="entry name" value="AB_hydrolase_1"/>
</dbReference>
<dbReference type="Pfam" id="PF12697">
    <property type="entry name" value="Abhydrolase_6"/>
    <property type="match status" value="1"/>
</dbReference>
<dbReference type="SUPFAM" id="SSF53474">
    <property type="entry name" value="alpha/beta-Hydrolases"/>
    <property type="match status" value="1"/>
</dbReference>
<dbReference type="EMBL" id="FOSK01000005">
    <property type="protein sequence ID" value="SFK46739.1"/>
    <property type="molecule type" value="Genomic_DNA"/>
</dbReference>